<dbReference type="OrthoDB" id="1056775at2"/>
<evidence type="ECO:0000259" key="6">
    <source>
        <dbReference type="Pfam" id="PF08281"/>
    </source>
</evidence>
<evidence type="ECO:0000259" key="5">
    <source>
        <dbReference type="Pfam" id="PF04542"/>
    </source>
</evidence>
<dbReference type="InterPro" id="IPR013325">
    <property type="entry name" value="RNA_pol_sigma_r2"/>
</dbReference>
<keyword evidence="2" id="KW-0805">Transcription regulation</keyword>
<protein>
    <submittedName>
        <fullName evidence="7">RNA polymerase subunit sigma-24</fullName>
    </submittedName>
</protein>
<dbReference type="Gene3D" id="1.10.10.10">
    <property type="entry name" value="Winged helix-like DNA-binding domain superfamily/Winged helix DNA-binding domain"/>
    <property type="match status" value="1"/>
</dbReference>
<feature type="domain" description="RNA polymerase sigma factor 70 region 4 type 2" evidence="6">
    <location>
        <begin position="116"/>
        <end position="165"/>
    </location>
</feature>
<evidence type="ECO:0000313" key="7">
    <source>
        <dbReference type="EMBL" id="PZF72173.1"/>
    </source>
</evidence>
<dbReference type="InterPro" id="IPR039425">
    <property type="entry name" value="RNA_pol_sigma-70-like"/>
</dbReference>
<evidence type="ECO:0000256" key="2">
    <source>
        <dbReference type="ARBA" id="ARBA00023015"/>
    </source>
</evidence>
<dbReference type="InterPro" id="IPR013249">
    <property type="entry name" value="RNA_pol_sigma70_r4_t2"/>
</dbReference>
<sequence>MDESKAVLKCKQNDRKAQRFLFDAYSNGMLMICLRYVKNQADAEEVMLSGFYKFYDSIDRFVYGGTGSIGGWLKKIMINEALMFLRRQQQFHFVEEGYAEELPVDNHTLDHLSAGEIFKLIRNLPSGYRTVFNLFVVEGYSHKEIAEALCITEGTSKSQLNKARGMLQKMLPKEYCSYERQTGR</sequence>
<organism evidence="7 8">
    <name type="scientific">Taibaiella soli</name>
    <dbReference type="NCBI Taxonomy" id="1649169"/>
    <lineage>
        <taxon>Bacteria</taxon>
        <taxon>Pseudomonadati</taxon>
        <taxon>Bacteroidota</taxon>
        <taxon>Chitinophagia</taxon>
        <taxon>Chitinophagales</taxon>
        <taxon>Chitinophagaceae</taxon>
        <taxon>Taibaiella</taxon>
    </lineage>
</organism>
<name>A0A2W2BWE7_9BACT</name>
<dbReference type="EMBL" id="QKTW01000019">
    <property type="protein sequence ID" value="PZF72173.1"/>
    <property type="molecule type" value="Genomic_DNA"/>
</dbReference>
<dbReference type="GO" id="GO:0006352">
    <property type="term" value="P:DNA-templated transcription initiation"/>
    <property type="evidence" value="ECO:0007669"/>
    <property type="project" value="InterPro"/>
</dbReference>
<feature type="domain" description="RNA polymerase sigma-70 region 2" evidence="5">
    <location>
        <begin position="21"/>
        <end position="89"/>
    </location>
</feature>
<dbReference type="SUPFAM" id="SSF88946">
    <property type="entry name" value="Sigma2 domain of RNA polymerase sigma factors"/>
    <property type="match status" value="1"/>
</dbReference>
<evidence type="ECO:0000256" key="3">
    <source>
        <dbReference type="ARBA" id="ARBA00023082"/>
    </source>
</evidence>
<reference evidence="7 8" key="1">
    <citation type="submission" date="2018-06" db="EMBL/GenBank/DDBJ databases">
        <title>Mucibacter soli gen. nov., sp. nov., a new member of the family Chitinophagaceae producing mucin.</title>
        <authorList>
            <person name="Kim M.-K."/>
            <person name="Park S."/>
            <person name="Kim T.-S."/>
            <person name="Joung Y."/>
            <person name="Han J.-H."/>
            <person name="Kim S.B."/>
        </authorList>
    </citation>
    <scope>NUCLEOTIDE SEQUENCE [LARGE SCALE GENOMIC DNA]</scope>
    <source>
        <strain evidence="7 8">R1-15</strain>
    </source>
</reference>
<keyword evidence="8" id="KW-1185">Reference proteome</keyword>
<dbReference type="GO" id="GO:0016987">
    <property type="term" value="F:sigma factor activity"/>
    <property type="evidence" value="ECO:0007669"/>
    <property type="project" value="UniProtKB-KW"/>
</dbReference>
<comment type="caution">
    <text evidence="7">The sequence shown here is derived from an EMBL/GenBank/DDBJ whole genome shotgun (WGS) entry which is preliminary data.</text>
</comment>
<keyword evidence="3" id="KW-0731">Sigma factor</keyword>
<dbReference type="PANTHER" id="PTHR43133">
    <property type="entry name" value="RNA POLYMERASE ECF-TYPE SIGMA FACTO"/>
    <property type="match status" value="1"/>
</dbReference>
<dbReference type="Gene3D" id="1.10.1740.10">
    <property type="match status" value="1"/>
</dbReference>
<evidence type="ECO:0000256" key="1">
    <source>
        <dbReference type="ARBA" id="ARBA00010641"/>
    </source>
</evidence>
<dbReference type="InterPro" id="IPR007627">
    <property type="entry name" value="RNA_pol_sigma70_r2"/>
</dbReference>
<dbReference type="InterPro" id="IPR036388">
    <property type="entry name" value="WH-like_DNA-bd_sf"/>
</dbReference>
<dbReference type="SUPFAM" id="SSF88659">
    <property type="entry name" value="Sigma3 and sigma4 domains of RNA polymerase sigma factors"/>
    <property type="match status" value="1"/>
</dbReference>
<keyword evidence="4" id="KW-0804">Transcription</keyword>
<dbReference type="InterPro" id="IPR014284">
    <property type="entry name" value="RNA_pol_sigma-70_dom"/>
</dbReference>
<dbReference type="Pfam" id="PF08281">
    <property type="entry name" value="Sigma70_r4_2"/>
    <property type="match status" value="1"/>
</dbReference>
<comment type="similarity">
    <text evidence="1">Belongs to the sigma-70 factor family. ECF subfamily.</text>
</comment>
<accession>A0A2W2BWE7</accession>
<proteinExistence type="inferred from homology"/>
<dbReference type="GO" id="GO:0003677">
    <property type="term" value="F:DNA binding"/>
    <property type="evidence" value="ECO:0007669"/>
    <property type="project" value="InterPro"/>
</dbReference>
<gene>
    <name evidence="7" type="ORF">DN068_14665</name>
</gene>
<dbReference type="InterPro" id="IPR013324">
    <property type="entry name" value="RNA_pol_sigma_r3/r4-like"/>
</dbReference>
<dbReference type="Proteomes" id="UP000248745">
    <property type="component" value="Unassembled WGS sequence"/>
</dbReference>
<dbReference type="PANTHER" id="PTHR43133:SF46">
    <property type="entry name" value="RNA POLYMERASE SIGMA-70 FACTOR ECF SUBFAMILY"/>
    <property type="match status" value="1"/>
</dbReference>
<dbReference type="NCBIfam" id="TIGR02937">
    <property type="entry name" value="sigma70-ECF"/>
    <property type="match status" value="1"/>
</dbReference>
<dbReference type="CDD" id="cd06171">
    <property type="entry name" value="Sigma70_r4"/>
    <property type="match status" value="1"/>
</dbReference>
<evidence type="ECO:0000256" key="4">
    <source>
        <dbReference type="ARBA" id="ARBA00023163"/>
    </source>
</evidence>
<dbReference type="AlphaFoldDB" id="A0A2W2BWE7"/>
<evidence type="ECO:0000313" key="8">
    <source>
        <dbReference type="Proteomes" id="UP000248745"/>
    </source>
</evidence>
<dbReference type="Pfam" id="PF04542">
    <property type="entry name" value="Sigma70_r2"/>
    <property type="match status" value="1"/>
</dbReference>
<dbReference type="RefSeq" id="WP_110999685.1">
    <property type="nucleotide sequence ID" value="NZ_QKTW01000019.1"/>
</dbReference>